<accession>A0A7R8ZG80</accession>
<gene>
    <name evidence="2" type="ORF">TDIB3V08_LOCUS11453</name>
</gene>
<name>A0A7R8ZG80_TIMDO</name>
<dbReference type="EMBL" id="OA574661">
    <property type="protein sequence ID" value="CAD7205301.1"/>
    <property type="molecule type" value="Genomic_DNA"/>
</dbReference>
<dbReference type="AlphaFoldDB" id="A0A7R8ZG80"/>
<feature type="region of interest" description="Disordered" evidence="1">
    <location>
        <begin position="32"/>
        <end position="69"/>
    </location>
</feature>
<reference evidence="2" key="1">
    <citation type="submission" date="2020-11" db="EMBL/GenBank/DDBJ databases">
        <authorList>
            <person name="Tran Van P."/>
        </authorList>
    </citation>
    <scope>NUCLEOTIDE SEQUENCE</scope>
</reference>
<proteinExistence type="predicted"/>
<feature type="compositionally biased region" description="Basic and acidic residues" evidence="1">
    <location>
        <begin position="151"/>
        <end position="168"/>
    </location>
</feature>
<organism evidence="2">
    <name type="scientific">Timema douglasi</name>
    <name type="common">Walking stick</name>
    <dbReference type="NCBI Taxonomy" id="61478"/>
    <lineage>
        <taxon>Eukaryota</taxon>
        <taxon>Metazoa</taxon>
        <taxon>Ecdysozoa</taxon>
        <taxon>Arthropoda</taxon>
        <taxon>Hexapoda</taxon>
        <taxon>Insecta</taxon>
        <taxon>Pterygota</taxon>
        <taxon>Neoptera</taxon>
        <taxon>Polyneoptera</taxon>
        <taxon>Phasmatodea</taxon>
        <taxon>Timematodea</taxon>
        <taxon>Timematoidea</taxon>
        <taxon>Timematidae</taxon>
        <taxon>Timema</taxon>
    </lineage>
</organism>
<feature type="region of interest" description="Disordered" evidence="1">
    <location>
        <begin position="142"/>
        <end position="169"/>
    </location>
</feature>
<evidence type="ECO:0000313" key="2">
    <source>
        <dbReference type="EMBL" id="CAD7205301.1"/>
    </source>
</evidence>
<sequence length="181" mass="20968">MVLNTPKNKKYNQLTQLHQLHQRLALQHARPAHRNNPHEPDNHPNCTKRHAPSNNQQQQPSPTPGLRLERRSPVPKFRFLGHLEACGSFPAMIWFFRVRECGNTVNNPMFFDTVKISPSMDQGEIQHRARQKQINLRLFLDGTVDEESSEDDNKKRSEEGTWPRESPSDHLFSSIEYAILG</sequence>
<protein>
    <submittedName>
        <fullName evidence="2">Uncharacterized protein</fullName>
    </submittedName>
</protein>
<evidence type="ECO:0000256" key="1">
    <source>
        <dbReference type="SAM" id="MobiDB-lite"/>
    </source>
</evidence>